<evidence type="ECO:0000313" key="2">
    <source>
        <dbReference type="EMBL" id="OOM61960.1"/>
    </source>
</evidence>
<dbReference type="NCBIfam" id="TIGR00099">
    <property type="entry name" value="Cof-subfamily"/>
    <property type="match status" value="1"/>
</dbReference>
<dbReference type="PANTHER" id="PTHR10000">
    <property type="entry name" value="PHOSPHOSERINE PHOSPHATASE"/>
    <property type="match status" value="1"/>
</dbReference>
<dbReference type="Pfam" id="PF08282">
    <property type="entry name" value="Hydrolase_3"/>
    <property type="match status" value="1"/>
</dbReference>
<dbReference type="EMBL" id="JABAGD010000039">
    <property type="protein sequence ID" value="NMF06702.1"/>
    <property type="molecule type" value="Genomic_DNA"/>
</dbReference>
<reference evidence="1 4" key="2">
    <citation type="submission" date="2020-04" db="EMBL/GenBank/DDBJ databases">
        <authorList>
            <person name="Hitch T.C.A."/>
            <person name="Wylensek D."/>
            <person name="Clavel T."/>
        </authorList>
    </citation>
    <scope>NUCLEOTIDE SEQUENCE [LARGE SCALE GENOMIC DNA]</scope>
    <source>
        <strain evidence="1 4">WB01_NA02</strain>
    </source>
</reference>
<evidence type="ECO:0000313" key="4">
    <source>
        <dbReference type="Proteomes" id="UP000587880"/>
    </source>
</evidence>
<dbReference type="InterPro" id="IPR036412">
    <property type="entry name" value="HAD-like_sf"/>
</dbReference>
<dbReference type="GO" id="GO:0005829">
    <property type="term" value="C:cytosol"/>
    <property type="evidence" value="ECO:0007669"/>
    <property type="project" value="TreeGrafter"/>
</dbReference>
<dbReference type="Gene3D" id="3.30.1240.10">
    <property type="match status" value="1"/>
</dbReference>
<dbReference type="AlphaFoldDB" id="A0A1S8S8R9"/>
<dbReference type="Proteomes" id="UP000587880">
    <property type="component" value="Unassembled WGS sequence"/>
</dbReference>
<sequence length="291" mass="32892">MIKLIAADMDGTLLNSNHKISKENIEAIKVAEKMGVKFAISTGRMYEDVKPLLDESNLKCQCVVLNGGEYIDENGKVLEGIYIDSKQAREIIDMILKEKIIAEIYTNDGLYSVNTREEALTEVAYRIMVFDPETTFEDAMEMAKNHPHFINLKYVEDINDFLNSNVKIGKFVAFYNDEETTKKVKNKLESIGELAIASTFTKNIEINNKNAQKGLILARVAEKMGIKRDEVMVIGDSFNDYSMFTEFTESVAMENAVPEIKEIAKYITDTNDNAGVAKAIYKALNLENKKY</sequence>
<dbReference type="PROSITE" id="PS01228">
    <property type="entry name" value="COF_1"/>
    <property type="match status" value="1"/>
</dbReference>
<gene>
    <name evidence="2" type="primary">ywpJ_3</name>
    <name evidence="2" type="ORF">CLBCK_20170</name>
    <name evidence="1" type="ORF">HF849_18535</name>
</gene>
<name>A0A1S8S8R9_CLOBE</name>
<dbReference type="NCBIfam" id="TIGR01484">
    <property type="entry name" value="HAD-SF-IIB"/>
    <property type="match status" value="1"/>
</dbReference>
<accession>A0A1S8S8R9</accession>
<dbReference type="GO" id="GO:0000287">
    <property type="term" value="F:magnesium ion binding"/>
    <property type="evidence" value="ECO:0007669"/>
    <property type="project" value="TreeGrafter"/>
</dbReference>
<evidence type="ECO:0000313" key="3">
    <source>
        <dbReference type="Proteomes" id="UP000190973"/>
    </source>
</evidence>
<dbReference type="SUPFAM" id="SSF56784">
    <property type="entry name" value="HAD-like"/>
    <property type="match status" value="1"/>
</dbReference>
<organism evidence="2 3">
    <name type="scientific">Clostridium beijerinckii</name>
    <name type="common">Clostridium MP</name>
    <dbReference type="NCBI Taxonomy" id="1520"/>
    <lineage>
        <taxon>Bacteria</taxon>
        <taxon>Bacillati</taxon>
        <taxon>Bacillota</taxon>
        <taxon>Clostridia</taxon>
        <taxon>Eubacteriales</taxon>
        <taxon>Clostridiaceae</taxon>
        <taxon>Clostridium</taxon>
    </lineage>
</organism>
<reference evidence="2 3" key="1">
    <citation type="submission" date="2016-05" db="EMBL/GenBank/DDBJ databases">
        <title>Microbial solvent formation.</title>
        <authorList>
            <person name="Poehlein A."/>
            <person name="Montoya Solano J.D."/>
            <person name="Flitsch S."/>
            <person name="Krabben P."/>
            <person name="Duerre P."/>
            <person name="Daniel R."/>
        </authorList>
    </citation>
    <scope>NUCLEOTIDE SEQUENCE [LARGE SCALE GENOMIC DNA]</scope>
    <source>
        <strain evidence="2 3">DSM 53</strain>
    </source>
</reference>
<dbReference type="InterPro" id="IPR000150">
    <property type="entry name" value="Cof"/>
</dbReference>
<dbReference type="InterPro" id="IPR006379">
    <property type="entry name" value="HAD-SF_hydro_IIB"/>
</dbReference>
<keyword evidence="2" id="KW-0378">Hydrolase</keyword>
<proteinExistence type="predicted"/>
<dbReference type="Proteomes" id="UP000190973">
    <property type="component" value="Unassembled WGS sequence"/>
</dbReference>
<dbReference type="InterPro" id="IPR023214">
    <property type="entry name" value="HAD_sf"/>
</dbReference>
<dbReference type="Gene3D" id="3.40.50.1000">
    <property type="entry name" value="HAD superfamily/HAD-like"/>
    <property type="match status" value="1"/>
</dbReference>
<dbReference type="EC" id="3.1.3.-" evidence="2"/>
<dbReference type="SFLD" id="SFLDG01140">
    <property type="entry name" value="C2.B:_Phosphomannomutase_and_P"/>
    <property type="match status" value="1"/>
</dbReference>
<evidence type="ECO:0000313" key="1">
    <source>
        <dbReference type="EMBL" id="NMF06702.1"/>
    </source>
</evidence>
<protein>
    <submittedName>
        <fullName evidence="1">Cof-type HAD-IIB family hydrolase</fullName>
    </submittedName>
    <submittedName>
        <fullName evidence="2">Putative phosphatase YwpJ</fullName>
        <ecNumber evidence="2">3.1.3.-</ecNumber>
    </submittedName>
</protein>
<comment type="caution">
    <text evidence="2">The sequence shown here is derived from an EMBL/GenBank/DDBJ whole genome shotgun (WGS) entry which is preliminary data.</text>
</comment>
<dbReference type="PANTHER" id="PTHR10000:SF55">
    <property type="entry name" value="5-AMINO-6-(5-PHOSPHO-D-RIBITYLAMINO)URACIL PHOSPHATASE YCSE"/>
    <property type="match status" value="1"/>
</dbReference>
<dbReference type="GO" id="GO:0016791">
    <property type="term" value="F:phosphatase activity"/>
    <property type="evidence" value="ECO:0007669"/>
    <property type="project" value="UniProtKB-ARBA"/>
</dbReference>
<dbReference type="SFLD" id="SFLDG01144">
    <property type="entry name" value="C2.B.4:_PGP_Like"/>
    <property type="match status" value="1"/>
</dbReference>
<dbReference type="RefSeq" id="WP_077838642.1">
    <property type="nucleotide sequence ID" value="NZ_JABAGD010000039.1"/>
</dbReference>
<dbReference type="EMBL" id="LZZI01000028">
    <property type="protein sequence ID" value="OOM61960.1"/>
    <property type="molecule type" value="Genomic_DNA"/>
</dbReference>
<dbReference type="SFLD" id="SFLDS00003">
    <property type="entry name" value="Haloacid_Dehalogenase"/>
    <property type="match status" value="1"/>
</dbReference>
<dbReference type="CDD" id="cd07516">
    <property type="entry name" value="HAD_Pase"/>
    <property type="match status" value="1"/>
</dbReference>